<accession>A0A7S0ALX4</accession>
<organism evidence="1">
    <name type="scientific">Minutocellus polymorphus</name>
    <dbReference type="NCBI Taxonomy" id="265543"/>
    <lineage>
        <taxon>Eukaryota</taxon>
        <taxon>Sar</taxon>
        <taxon>Stramenopiles</taxon>
        <taxon>Ochrophyta</taxon>
        <taxon>Bacillariophyta</taxon>
        <taxon>Mediophyceae</taxon>
        <taxon>Cymatosirophycidae</taxon>
        <taxon>Cymatosirales</taxon>
        <taxon>Cymatosiraceae</taxon>
        <taxon>Minutocellus</taxon>
    </lineage>
</organism>
<gene>
    <name evidence="1" type="ORF">MPOL1434_LOCUS4439</name>
</gene>
<name>A0A7S0ALX4_9STRA</name>
<proteinExistence type="predicted"/>
<reference evidence="1" key="1">
    <citation type="submission" date="2021-01" db="EMBL/GenBank/DDBJ databases">
        <authorList>
            <person name="Corre E."/>
            <person name="Pelletier E."/>
            <person name="Niang G."/>
            <person name="Scheremetjew M."/>
            <person name="Finn R."/>
            <person name="Kale V."/>
            <person name="Holt S."/>
            <person name="Cochrane G."/>
            <person name="Meng A."/>
            <person name="Brown T."/>
            <person name="Cohen L."/>
        </authorList>
    </citation>
    <scope>NUCLEOTIDE SEQUENCE</scope>
    <source>
        <strain evidence="1">CCMP3303</strain>
    </source>
</reference>
<evidence type="ECO:0000313" key="1">
    <source>
        <dbReference type="EMBL" id="CAD8367463.1"/>
    </source>
</evidence>
<dbReference type="EMBL" id="HBEJ01007543">
    <property type="protein sequence ID" value="CAD8367463.1"/>
    <property type="molecule type" value="Transcribed_RNA"/>
</dbReference>
<protein>
    <submittedName>
        <fullName evidence="1">Uncharacterized protein</fullName>
    </submittedName>
</protein>
<dbReference type="AlphaFoldDB" id="A0A7S0ALX4"/>
<sequence length="183" mass="19939">MIHRYILAFIYFRLPSISCYDFRITGEGGFFQYITDGDGNQIGARFLNPIFDADDNRVGTNQGYTYYFPPDTGFTIGAIEEAQSAYAAASFPTRTFYFKDGTITFVNEAIVAASGAYEKYYSPSAGTIREVITSNNPYEAKFLLLEPDDATSAALGAIGSGIHTCMLATVCATASAMMIMLGM</sequence>